<dbReference type="OrthoDB" id="2621228at2"/>
<gene>
    <name evidence="2" type="ORF">PIL02S_03067</name>
</gene>
<protein>
    <submittedName>
        <fullName evidence="2">Uncharacterized protein</fullName>
    </submittedName>
</protein>
<feature type="transmembrane region" description="Helical" evidence="1">
    <location>
        <begin position="54"/>
        <end position="77"/>
    </location>
</feature>
<dbReference type="EMBL" id="PRLG01000020">
    <property type="protein sequence ID" value="PYY27951.1"/>
    <property type="molecule type" value="Genomic_DNA"/>
</dbReference>
<feature type="transmembrane region" description="Helical" evidence="1">
    <location>
        <begin position="89"/>
        <end position="114"/>
    </location>
</feature>
<keyword evidence="1" id="KW-1133">Transmembrane helix</keyword>
<evidence type="ECO:0000313" key="2">
    <source>
        <dbReference type="EMBL" id="PYY27951.1"/>
    </source>
</evidence>
<proteinExistence type="predicted"/>
<keyword evidence="1" id="KW-0812">Transmembrane</keyword>
<reference evidence="2 3" key="1">
    <citation type="submission" date="2018-01" db="EMBL/GenBank/DDBJ databases">
        <title>Genome sequence of the PGP bacterium Paenibacillus illinoisensis E3.</title>
        <authorList>
            <person name="Rolli E."/>
            <person name="Marasco R."/>
            <person name="Bessem C."/>
            <person name="Michoud G."/>
            <person name="Gaiarsa S."/>
            <person name="Borin S."/>
            <person name="Daffonchio D."/>
        </authorList>
    </citation>
    <scope>NUCLEOTIDE SEQUENCE [LARGE SCALE GENOMIC DNA]</scope>
    <source>
        <strain evidence="2 3">E3</strain>
    </source>
</reference>
<comment type="caution">
    <text evidence="2">The sequence shown here is derived from an EMBL/GenBank/DDBJ whole genome shotgun (WGS) entry which is preliminary data.</text>
</comment>
<name>A0A2W0CWB3_9BACL</name>
<accession>A0A2W0CWB3</accession>
<dbReference type="Proteomes" id="UP000247459">
    <property type="component" value="Unassembled WGS sequence"/>
</dbReference>
<keyword evidence="1" id="KW-0472">Membrane</keyword>
<evidence type="ECO:0000313" key="3">
    <source>
        <dbReference type="Proteomes" id="UP000247459"/>
    </source>
</evidence>
<organism evidence="2 3">
    <name type="scientific">Paenibacillus illinoisensis</name>
    <dbReference type="NCBI Taxonomy" id="59845"/>
    <lineage>
        <taxon>Bacteria</taxon>
        <taxon>Bacillati</taxon>
        <taxon>Bacillota</taxon>
        <taxon>Bacilli</taxon>
        <taxon>Bacillales</taxon>
        <taxon>Paenibacillaceae</taxon>
        <taxon>Paenibacillus</taxon>
    </lineage>
</organism>
<dbReference type="RefSeq" id="WP_095358748.1">
    <property type="nucleotide sequence ID" value="NZ_PRLG01000020.1"/>
</dbReference>
<dbReference type="AlphaFoldDB" id="A0A2W0CWB3"/>
<sequence>MPRSRRVCSYCQQEMGVDEFKCKACGNLVEMKTVPAETTQMGEYEEDVLDRYSIGLLILIAIFLPPIAIVIGGVMLFNDDPYKRDTGKMLVTGALLALVIWAIILISISGTLTIQF</sequence>
<evidence type="ECO:0000256" key="1">
    <source>
        <dbReference type="SAM" id="Phobius"/>
    </source>
</evidence>